<evidence type="ECO:0000313" key="2">
    <source>
        <dbReference type="Proteomes" id="UP000019063"/>
    </source>
</evidence>
<name>W4HRT9_9RHOB</name>
<keyword evidence="2" id="KW-1185">Reference proteome</keyword>
<evidence type="ECO:0000313" key="1">
    <source>
        <dbReference type="EMBL" id="ETW14836.1"/>
    </source>
</evidence>
<dbReference type="Proteomes" id="UP000019063">
    <property type="component" value="Unassembled WGS sequence"/>
</dbReference>
<reference evidence="1 2" key="1">
    <citation type="journal article" date="2014" name="Antonie Van Leeuwenhoek">
        <title>Roseivivax atlanticus sp. nov., isolated from surface seawater of the Atlantic Ocean.</title>
        <authorList>
            <person name="Li G."/>
            <person name="Lai Q."/>
            <person name="Liu X."/>
            <person name="Sun F."/>
            <person name="Shao Z."/>
        </authorList>
    </citation>
    <scope>NUCLEOTIDE SEQUENCE [LARGE SCALE GENOMIC DNA]</scope>
    <source>
        <strain evidence="1 2">22II-s10s</strain>
    </source>
</reference>
<dbReference type="EMBL" id="AQQW01000001">
    <property type="protein sequence ID" value="ETW14836.1"/>
    <property type="molecule type" value="Genomic_DNA"/>
</dbReference>
<comment type="caution">
    <text evidence="1">The sequence shown here is derived from an EMBL/GenBank/DDBJ whole genome shotgun (WGS) entry which is preliminary data.</text>
</comment>
<accession>W4HRT9</accession>
<dbReference type="AlphaFoldDB" id="W4HRT9"/>
<dbReference type="STRING" id="1379903.ATO8_02975"/>
<organism evidence="1 2">
    <name type="scientific">Roseivivax marinus</name>
    <dbReference type="NCBI Taxonomy" id="1379903"/>
    <lineage>
        <taxon>Bacteria</taxon>
        <taxon>Pseudomonadati</taxon>
        <taxon>Pseudomonadota</taxon>
        <taxon>Alphaproteobacteria</taxon>
        <taxon>Rhodobacterales</taxon>
        <taxon>Roseobacteraceae</taxon>
        <taxon>Roseivivax</taxon>
    </lineage>
</organism>
<protein>
    <submittedName>
        <fullName evidence="1">Transposase</fullName>
    </submittedName>
</protein>
<sequence>MGVVARIMEGLAAGQSDCGTIITDATYLKARQKASSLQAEKGGVAA</sequence>
<proteinExistence type="predicted"/>
<gene>
    <name evidence="1" type="ORF">ATO8_02975</name>
</gene>